<accession>A0A7X5VK10</accession>
<proteinExistence type="predicted"/>
<evidence type="ECO:0000256" key="2">
    <source>
        <dbReference type="SAM" id="SignalP"/>
    </source>
</evidence>
<dbReference type="InterPro" id="IPR021315">
    <property type="entry name" value="Gap/Sap"/>
</dbReference>
<keyword evidence="1" id="KW-0812">Transmembrane</keyword>
<feature type="chain" id="PRO_5039192158" description="Sap-like sulfolipid-1-addressing protein" evidence="2">
    <location>
        <begin position="24"/>
        <end position="192"/>
    </location>
</feature>
<feature type="transmembrane region" description="Helical" evidence="1">
    <location>
        <begin position="86"/>
        <end position="104"/>
    </location>
</feature>
<evidence type="ECO:0000313" key="3">
    <source>
        <dbReference type="EMBL" id="NIK61538.1"/>
    </source>
</evidence>
<feature type="transmembrane region" description="Helical" evidence="1">
    <location>
        <begin position="124"/>
        <end position="155"/>
    </location>
</feature>
<feature type="transmembrane region" description="Helical" evidence="1">
    <location>
        <begin position="167"/>
        <end position="188"/>
    </location>
</feature>
<evidence type="ECO:0008006" key="5">
    <source>
        <dbReference type="Google" id="ProtNLM"/>
    </source>
</evidence>
<reference evidence="3 4" key="1">
    <citation type="submission" date="2020-03" db="EMBL/GenBank/DDBJ databases">
        <title>Sequencing the genomes of 1000 actinobacteria strains.</title>
        <authorList>
            <person name="Klenk H.-P."/>
        </authorList>
    </citation>
    <scope>NUCLEOTIDE SEQUENCE [LARGE SCALE GENOMIC DNA]</scope>
    <source>
        <strain evidence="3 4">DSM 45490</strain>
    </source>
</reference>
<sequence length="192" mass="19846">MSPRPVRAALCFAVGWYCALAVATTLVAALTDTVADYNEETARDGVDVIRLAVGVLFAVLAVRYWRARPEAGEPPNRPRIFDRISTLSAGGLVVTGAVAALANLKNLPLVLSAGSYIGATDLAAGSTIAASLAFVTAASLTVLLPIPVVLLVGAARITPALKSLETWLLTNLNTITAGILVLIAVVLISQSL</sequence>
<dbReference type="Proteomes" id="UP000555407">
    <property type="component" value="Unassembled WGS sequence"/>
</dbReference>
<dbReference type="EMBL" id="JAASRO010000001">
    <property type="protein sequence ID" value="NIK61538.1"/>
    <property type="molecule type" value="Genomic_DNA"/>
</dbReference>
<evidence type="ECO:0000256" key="1">
    <source>
        <dbReference type="SAM" id="Phobius"/>
    </source>
</evidence>
<keyword evidence="2" id="KW-0732">Signal</keyword>
<protein>
    <recommendedName>
        <fullName evidence="5">Sap-like sulfolipid-1-addressing protein</fullName>
    </recommendedName>
</protein>
<comment type="caution">
    <text evidence="3">The sequence shown here is derived from an EMBL/GenBank/DDBJ whole genome shotgun (WGS) entry which is preliminary data.</text>
</comment>
<evidence type="ECO:0000313" key="4">
    <source>
        <dbReference type="Proteomes" id="UP000555407"/>
    </source>
</evidence>
<organism evidence="3 4">
    <name type="scientific">Kribbella shirazensis</name>
    <dbReference type="NCBI Taxonomy" id="1105143"/>
    <lineage>
        <taxon>Bacteria</taxon>
        <taxon>Bacillati</taxon>
        <taxon>Actinomycetota</taxon>
        <taxon>Actinomycetes</taxon>
        <taxon>Propionibacteriales</taxon>
        <taxon>Kribbellaceae</taxon>
        <taxon>Kribbella</taxon>
    </lineage>
</organism>
<gene>
    <name evidence="3" type="ORF">BJY22_007255</name>
</gene>
<keyword evidence="1" id="KW-1133">Transmembrane helix</keyword>
<keyword evidence="4" id="KW-1185">Reference proteome</keyword>
<dbReference type="Pfam" id="PF11139">
    <property type="entry name" value="SfLAP"/>
    <property type="match status" value="1"/>
</dbReference>
<name>A0A7X5VK10_9ACTN</name>
<feature type="transmembrane region" description="Helical" evidence="1">
    <location>
        <begin position="48"/>
        <end position="65"/>
    </location>
</feature>
<keyword evidence="1" id="KW-0472">Membrane</keyword>
<feature type="signal peptide" evidence="2">
    <location>
        <begin position="1"/>
        <end position="23"/>
    </location>
</feature>
<dbReference type="AlphaFoldDB" id="A0A7X5VK10"/>